<name>A0A5M6BVM2_9TREE</name>
<dbReference type="KEGG" id="ksn:43589970"/>
<accession>A0A5M6BVM2</accession>
<evidence type="ECO:0000313" key="2">
    <source>
        <dbReference type="Proteomes" id="UP000322225"/>
    </source>
</evidence>
<dbReference type="RefSeq" id="XP_031859825.1">
    <property type="nucleotide sequence ID" value="XM_032005818.1"/>
</dbReference>
<reference evidence="1" key="2">
    <citation type="submission" date="2024-01" db="EMBL/GenBank/DDBJ databases">
        <title>Comparative genomics of Cryptococcus and Kwoniella reveals pathogenesis evolution and contrasting modes of karyotype evolution via chromosome fusion or intercentromeric recombination.</title>
        <authorList>
            <person name="Coelho M.A."/>
            <person name="David-Palma M."/>
            <person name="Shea T."/>
            <person name="Bowers K."/>
            <person name="McGinley-Smith S."/>
            <person name="Mohammad A.W."/>
            <person name="Gnirke A."/>
            <person name="Yurkov A.M."/>
            <person name="Nowrousian M."/>
            <person name="Sun S."/>
            <person name="Cuomo C.A."/>
            <person name="Heitman J."/>
        </authorList>
    </citation>
    <scope>NUCLEOTIDE SEQUENCE</scope>
    <source>
        <strain evidence="1">CBS 12478</strain>
    </source>
</reference>
<reference evidence="1" key="1">
    <citation type="submission" date="2017-08" db="EMBL/GenBank/DDBJ databases">
        <authorList>
            <person name="Cuomo C."/>
            <person name="Billmyre B."/>
            <person name="Heitman J."/>
        </authorList>
    </citation>
    <scope>NUCLEOTIDE SEQUENCE</scope>
    <source>
        <strain evidence="1">CBS 12478</strain>
    </source>
</reference>
<organism evidence="1 2">
    <name type="scientific">Kwoniella shandongensis</name>
    <dbReference type="NCBI Taxonomy" id="1734106"/>
    <lineage>
        <taxon>Eukaryota</taxon>
        <taxon>Fungi</taxon>
        <taxon>Dikarya</taxon>
        <taxon>Basidiomycota</taxon>
        <taxon>Agaricomycotina</taxon>
        <taxon>Tremellomycetes</taxon>
        <taxon>Tremellales</taxon>
        <taxon>Cryptococcaceae</taxon>
        <taxon>Kwoniella</taxon>
    </lineage>
</organism>
<gene>
    <name evidence="1" type="ORF">CI109_107399</name>
</gene>
<dbReference type="InterPro" id="IPR051288">
    <property type="entry name" value="Serum_paraoxonase/arylesterase"/>
</dbReference>
<proteinExistence type="predicted"/>
<dbReference type="PANTHER" id="PTHR11799">
    <property type="entry name" value="PARAOXONASE"/>
    <property type="match status" value="1"/>
</dbReference>
<dbReference type="Gene3D" id="2.120.10.30">
    <property type="entry name" value="TolB, C-terminal domain"/>
    <property type="match status" value="1"/>
</dbReference>
<dbReference type="EMBL" id="CP144064">
    <property type="protein sequence ID" value="WWD22904.1"/>
    <property type="molecule type" value="Genomic_DNA"/>
</dbReference>
<dbReference type="SUPFAM" id="SSF63829">
    <property type="entry name" value="Calcium-dependent phosphotriesterase"/>
    <property type="match status" value="1"/>
</dbReference>
<keyword evidence="2" id="KW-1185">Reference proteome</keyword>
<dbReference type="Proteomes" id="UP000322225">
    <property type="component" value="Chromosome 14"/>
</dbReference>
<dbReference type="PANTHER" id="PTHR11799:SF12">
    <property type="entry name" value="PARAOXONASE-RELATED"/>
    <property type="match status" value="1"/>
</dbReference>
<dbReference type="AlphaFoldDB" id="A0A5M6BVM2"/>
<protein>
    <submittedName>
        <fullName evidence="1">Uncharacterized protein</fullName>
    </submittedName>
</protein>
<dbReference type="InterPro" id="IPR011042">
    <property type="entry name" value="6-blade_b-propeller_TolB-like"/>
</dbReference>
<sequence>MPSTFRTTLFVALAALLIPPGWYMHHRLSLFGAFRQSFQTASSFVSSNSDDIFRIEGIFQAEDLAYHESSGLVIVAGQGGWESRFRWWPAWAVFEDPSKAKDADGGLWVIDPKTWETTRLVLDGFDVPFVTHGLDIHFEPSNLSSIYIYVVNHPPLLDPNTHEPLPISDSRVEIFHLDLSSSPLTATHLRSVKHPLVQTPNDVVALSRDEFLVTNDHENRQGLKRSLEDFLTFSPNSKTTIVRVRVDLDDCNGGDVRAEVVLDGLHNANGLHRGPDGTILHCDASGAVFTIFSLTRSTADKDDTIKLTQLDSLAMPNTLDNPTYYVNSDSTPTYVLAGLLKGIKLDEYSRDPESKIPTGVWAVKKDQDGQWVKKHLVEDDGEWVSGASVGMIIPIEQKEDIREAGAQVVFEGGDIKEGRNKQGWLLVTGPYSRGIGVIKVDLDW</sequence>
<dbReference type="GeneID" id="43589970"/>
<dbReference type="OrthoDB" id="5307922at2759"/>
<evidence type="ECO:0000313" key="1">
    <source>
        <dbReference type="EMBL" id="WWD22904.1"/>
    </source>
</evidence>